<evidence type="ECO:0000313" key="2">
    <source>
        <dbReference type="Proteomes" id="UP000239735"/>
    </source>
</evidence>
<sequence>MYSSKRFAHSEPHSPHKSHTIDVCIEHMQEEILGSASLSLMRCWIGFGTVDIEVKQEALNAQFRPLPWRLTTPARRRLNPLQRATGLRRCGLGHARTSKATELSATFSL</sequence>
<proteinExistence type="predicted"/>
<name>A0A2N9M9J7_9BACT</name>
<dbReference type="Proteomes" id="UP000239735">
    <property type="component" value="Unassembled WGS sequence"/>
</dbReference>
<dbReference type="EMBL" id="OKRB01000157">
    <property type="protein sequence ID" value="SPE32131.1"/>
    <property type="molecule type" value="Genomic_DNA"/>
</dbReference>
<accession>A0A2N9M9J7</accession>
<reference evidence="2" key="1">
    <citation type="submission" date="2018-02" db="EMBL/GenBank/DDBJ databases">
        <authorList>
            <person name="Hausmann B."/>
        </authorList>
    </citation>
    <scope>NUCLEOTIDE SEQUENCE [LARGE SCALE GENOMIC DNA]</scope>
    <source>
        <strain evidence="2">Peat soil MAG SbA5</strain>
    </source>
</reference>
<organism evidence="1 2">
    <name type="scientific">Candidatus Sulfuritelmatomonas gaucii</name>
    <dbReference type="NCBI Taxonomy" id="2043161"/>
    <lineage>
        <taxon>Bacteria</taxon>
        <taxon>Pseudomonadati</taxon>
        <taxon>Acidobacteriota</taxon>
        <taxon>Terriglobia</taxon>
        <taxon>Terriglobales</taxon>
        <taxon>Acidobacteriaceae</taxon>
        <taxon>Candidatus Sulfuritelmatomonas</taxon>
    </lineage>
</organism>
<gene>
    <name evidence="1" type="ORF">SBA5_940004</name>
</gene>
<evidence type="ECO:0000313" key="1">
    <source>
        <dbReference type="EMBL" id="SPE32131.1"/>
    </source>
</evidence>
<dbReference type="AlphaFoldDB" id="A0A2N9M9J7"/>
<protein>
    <submittedName>
        <fullName evidence="1">Uncharacterized protein</fullName>
    </submittedName>
</protein>